<dbReference type="EMBL" id="BAABDQ010000009">
    <property type="protein sequence ID" value="GAA3558952.1"/>
    <property type="molecule type" value="Genomic_DNA"/>
</dbReference>
<reference evidence="3" key="1">
    <citation type="journal article" date="2019" name="Int. J. Syst. Evol. Microbiol.">
        <title>The Global Catalogue of Microorganisms (GCM) 10K type strain sequencing project: providing services to taxonomists for standard genome sequencing and annotation.</title>
        <authorList>
            <consortium name="The Broad Institute Genomics Platform"/>
            <consortium name="The Broad Institute Genome Sequencing Center for Infectious Disease"/>
            <person name="Wu L."/>
            <person name="Ma J."/>
        </authorList>
    </citation>
    <scope>NUCLEOTIDE SEQUENCE [LARGE SCALE GENOMIC DNA]</scope>
    <source>
        <strain evidence="3">JCM 17326</strain>
    </source>
</reference>
<evidence type="ECO:0000313" key="3">
    <source>
        <dbReference type="Proteomes" id="UP001500630"/>
    </source>
</evidence>
<name>A0ABP6WZF6_9ACTN</name>
<sequence>MGSADPERERDPTPTPSPARAPAESRPDGLCRRGPLIGCGLRARPGILVAELIAATREEDETVMTTVRVPFSASSILPTRRSLT</sequence>
<protein>
    <submittedName>
        <fullName evidence="2">Uncharacterized protein</fullName>
    </submittedName>
</protein>
<feature type="compositionally biased region" description="Basic and acidic residues" evidence="1">
    <location>
        <begin position="1"/>
        <end position="12"/>
    </location>
</feature>
<accession>A0ABP6WZF6</accession>
<proteinExistence type="predicted"/>
<evidence type="ECO:0000256" key="1">
    <source>
        <dbReference type="SAM" id="MobiDB-lite"/>
    </source>
</evidence>
<evidence type="ECO:0000313" key="2">
    <source>
        <dbReference type="EMBL" id="GAA3558952.1"/>
    </source>
</evidence>
<keyword evidence="3" id="KW-1185">Reference proteome</keyword>
<feature type="region of interest" description="Disordered" evidence="1">
    <location>
        <begin position="1"/>
        <end position="31"/>
    </location>
</feature>
<comment type="caution">
    <text evidence="2">The sequence shown here is derived from an EMBL/GenBank/DDBJ whole genome shotgun (WGS) entry which is preliminary data.</text>
</comment>
<organism evidence="2 3">
    <name type="scientific">Nonomuraea rosea</name>
    <dbReference type="NCBI Taxonomy" id="638574"/>
    <lineage>
        <taxon>Bacteria</taxon>
        <taxon>Bacillati</taxon>
        <taxon>Actinomycetota</taxon>
        <taxon>Actinomycetes</taxon>
        <taxon>Streptosporangiales</taxon>
        <taxon>Streptosporangiaceae</taxon>
        <taxon>Nonomuraea</taxon>
    </lineage>
</organism>
<gene>
    <name evidence="2" type="ORF">GCM10022419_044410</name>
</gene>
<dbReference type="Proteomes" id="UP001500630">
    <property type="component" value="Unassembled WGS sequence"/>
</dbReference>